<evidence type="ECO:0008006" key="4">
    <source>
        <dbReference type="Google" id="ProtNLM"/>
    </source>
</evidence>
<comment type="caution">
    <text evidence="2">The sequence shown here is derived from an EMBL/GenBank/DDBJ whole genome shotgun (WGS) entry which is preliminary data.</text>
</comment>
<dbReference type="RefSeq" id="WP_137276024.1">
    <property type="nucleotide sequence ID" value="NZ_QKNX01000002.1"/>
</dbReference>
<keyword evidence="3" id="KW-1185">Reference proteome</keyword>
<name>A0A4U5JCX6_9EURY</name>
<gene>
    <name evidence="2" type="ORF">DM868_06320</name>
</gene>
<dbReference type="AlphaFoldDB" id="A0A4U5JCX6"/>
<dbReference type="OrthoDB" id="226849at2157"/>
<reference evidence="2 3" key="1">
    <citation type="submission" date="2019-04" db="EMBL/GenBank/DDBJ databases">
        <title>Natronomonas sp. F20-122 a newhaloarchaeon isolated from a saline saltern of Isla Bacuta, Huelva, Spain.</title>
        <authorList>
            <person name="Duran-Viseras A."/>
            <person name="Sanchez-Porro C."/>
            <person name="Ventosa A."/>
        </authorList>
    </citation>
    <scope>NUCLEOTIDE SEQUENCE [LARGE SCALE GENOMIC DNA]</scope>
    <source>
        <strain evidence="2 3">F20-122</strain>
    </source>
</reference>
<sequence length="59" mass="6493">MDDKEIRDAVLRYITGQLTEVEAARRAGIPRSRLRQYARTSGIIAPSPVEGTDHSEPAA</sequence>
<dbReference type="EMBL" id="QKNX01000002">
    <property type="protein sequence ID" value="TKR26106.1"/>
    <property type="molecule type" value="Genomic_DNA"/>
</dbReference>
<feature type="region of interest" description="Disordered" evidence="1">
    <location>
        <begin position="39"/>
        <end position="59"/>
    </location>
</feature>
<evidence type="ECO:0000313" key="3">
    <source>
        <dbReference type="Proteomes" id="UP000308037"/>
    </source>
</evidence>
<dbReference type="Proteomes" id="UP000308037">
    <property type="component" value="Unassembled WGS sequence"/>
</dbReference>
<evidence type="ECO:0000256" key="1">
    <source>
        <dbReference type="SAM" id="MobiDB-lite"/>
    </source>
</evidence>
<evidence type="ECO:0000313" key="2">
    <source>
        <dbReference type="EMBL" id="TKR26106.1"/>
    </source>
</evidence>
<organism evidence="2 3">
    <name type="scientific">Natronomonas salsuginis</name>
    <dbReference type="NCBI Taxonomy" id="2217661"/>
    <lineage>
        <taxon>Archaea</taxon>
        <taxon>Methanobacteriati</taxon>
        <taxon>Methanobacteriota</taxon>
        <taxon>Stenosarchaea group</taxon>
        <taxon>Halobacteria</taxon>
        <taxon>Halobacteriales</taxon>
        <taxon>Natronomonadaceae</taxon>
        <taxon>Natronomonas</taxon>
    </lineage>
</organism>
<protein>
    <recommendedName>
        <fullName evidence="4">Helix-turn-helix domain-containing protein</fullName>
    </recommendedName>
</protein>
<accession>A0A4U5JCX6</accession>
<proteinExistence type="predicted"/>